<dbReference type="EMBL" id="BX569690">
    <property type="protein sequence ID" value="CAE07093.1"/>
    <property type="molecule type" value="Genomic_DNA"/>
</dbReference>
<accession>Q7U8N6</accession>
<dbReference type="InterPro" id="IPR021437">
    <property type="entry name" value="DUF3086"/>
</dbReference>
<dbReference type="Proteomes" id="UP000001422">
    <property type="component" value="Chromosome"/>
</dbReference>
<feature type="compositionally biased region" description="Low complexity" evidence="1">
    <location>
        <begin position="126"/>
        <end position="141"/>
    </location>
</feature>
<name>Q7U8N6_PARMW</name>
<evidence type="ECO:0000313" key="2">
    <source>
        <dbReference type="EMBL" id="CAE07093.1"/>
    </source>
</evidence>
<dbReference type="AlphaFoldDB" id="Q7U8N6"/>
<sequence>MERMAADAMSDDNDLTPQEPEAQPSPTEAPAEANPVMELALKDLQQRRDALEAEINELSKRKQQLESELTASFAGQSDAIARRVKGFQEYLGGALQDLVQSVESLELVVQPMVVKPSPLDQQADNGSASGSPEAAPAATAAVADTFRPDEDLIRAALERFLKQPDVYADPWNLRRSVDAKDIALLEDWFFNQGGRGAQPSRGTRPRNILASAALIAIIGELYGDQFQCLVLAGGPERLGEWRRGLQDALGLGREDFGPSSGIVLFERPEALVERADRLEERGEVPLILIDAAERSVDIPVLQFPLWLAFAAGPGERLDDDNLL</sequence>
<feature type="region of interest" description="Disordered" evidence="1">
    <location>
        <begin position="1"/>
        <end position="36"/>
    </location>
</feature>
<dbReference type="HOGENOM" id="CLU_026708_0_0_3"/>
<keyword evidence="3" id="KW-1185">Reference proteome</keyword>
<evidence type="ECO:0000256" key="1">
    <source>
        <dbReference type="SAM" id="MobiDB-lite"/>
    </source>
</evidence>
<dbReference type="eggNOG" id="COG1196">
    <property type="taxonomic scope" value="Bacteria"/>
</dbReference>
<proteinExistence type="predicted"/>
<organism evidence="2 3">
    <name type="scientific">Parasynechococcus marenigrum (strain WH8102)</name>
    <dbReference type="NCBI Taxonomy" id="84588"/>
    <lineage>
        <taxon>Bacteria</taxon>
        <taxon>Bacillati</taxon>
        <taxon>Cyanobacteriota</taxon>
        <taxon>Cyanophyceae</taxon>
        <taxon>Synechococcales</taxon>
        <taxon>Prochlorococcaceae</taxon>
        <taxon>Parasynechococcus</taxon>
        <taxon>Parasynechococcus marenigrum</taxon>
    </lineage>
</organism>
<reference evidence="2 3" key="1">
    <citation type="journal article" date="2003" name="Nature">
        <title>The genome of a motile marine Synechococcus.</title>
        <authorList>
            <person name="Palenik B."/>
            <person name="Brahamsha B."/>
            <person name="Larimer F."/>
            <person name="Land M."/>
            <person name="Hauser L."/>
            <person name="Chain P."/>
            <person name="Lamerdin J."/>
            <person name="Regala W."/>
            <person name="Allen E.A."/>
            <person name="McCarren J."/>
            <person name="Paulsen I."/>
            <person name="Dufresne A."/>
            <person name="Partensky F."/>
            <person name="Webb E."/>
            <person name="Waterbury J."/>
        </authorList>
    </citation>
    <scope>NUCLEOTIDE SEQUENCE [LARGE SCALE GENOMIC DNA]</scope>
    <source>
        <strain evidence="2 3">WH8102</strain>
    </source>
</reference>
<protein>
    <recommendedName>
        <fullName evidence="4">DUF3086 domain-containing protein</fullName>
    </recommendedName>
</protein>
<evidence type="ECO:0008006" key="4">
    <source>
        <dbReference type="Google" id="ProtNLM"/>
    </source>
</evidence>
<dbReference type="Pfam" id="PF11285">
    <property type="entry name" value="DUF3086"/>
    <property type="match status" value="1"/>
</dbReference>
<feature type="region of interest" description="Disordered" evidence="1">
    <location>
        <begin position="118"/>
        <end position="141"/>
    </location>
</feature>
<dbReference type="KEGG" id="syw:SYNW0578"/>
<evidence type="ECO:0000313" key="3">
    <source>
        <dbReference type="Proteomes" id="UP000001422"/>
    </source>
</evidence>
<dbReference type="STRING" id="84588.SYNW0578"/>
<gene>
    <name evidence="2" type="ordered locus">SYNW0578</name>
</gene>
<dbReference type="RefSeq" id="WP_011127447.1">
    <property type="nucleotide sequence ID" value="NC_005070.1"/>
</dbReference>